<evidence type="ECO:0000256" key="1">
    <source>
        <dbReference type="SAM" id="SignalP"/>
    </source>
</evidence>
<protein>
    <submittedName>
        <fullName evidence="2">Uncharacterized protein</fullName>
    </submittedName>
</protein>
<dbReference type="Proteomes" id="UP000199518">
    <property type="component" value="Unassembled WGS sequence"/>
</dbReference>
<feature type="signal peptide" evidence="1">
    <location>
        <begin position="1"/>
        <end position="23"/>
    </location>
</feature>
<organism evidence="2 3">
    <name type="scientific">Planctomicrobium piriforme</name>
    <dbReference type="NCBI Taxonomy" id="1576369"/>
    <lineage>
        <taxon>Bacteria</taxon>
        <taxon>Pseudomonadati</taxon>
        <taxon>Planctomycetota</taxon>
        <taxon>Planctomycetia</taxon>
        <taxon>Planctomycetales</taxon>
        <taxon>Planctomycetaceae</taxon>
        <taxon>Planctomicrobium</taxon>
    </lineage>
</organism>
<proteinExistence type="predicted"/>
<keyword evidence="1" id="KW-0732">Signal</keyword>
<evidence type="ECO:0000313" key="2">
    <source>
        <dbReference type="EMBL" id="SFJ17419.1"/>
    </source>
</evidence>
<reference evidence="3" key="1">
    <citation type="submission" date="2016-10" db="EMBL/GenBank/DDBJ databases">
        <authorList>
            <person name="Varghese N."/>
            <person name="Submissions S."/>
        </authorList>
    </citation>
    <scope>NUCLEOTIDE SEQUENCE [LARGE SCALE GENOMIC DNA]</scope>
    <source>
        <strain evidence="3">DSM 26348</strain>
    </source>
</reference>
<gene>
    <name evidence="2" type="ORF">SAMN05421753_11660</name>
</gene>
<dbReference type="EMBL" id="FOQD01000016">
    <property type="protein sequence ID" value="SFJ17419.1"/>
    <property type="molecule type" value="Genomic_DNA"/>
</dbReference>
<keyword evidence="3" id="KW-1185">Reference proteome</keyword>
<dbReference type="AlphaFoldDB" id="A0A1I3P7K9"/>
<feature type="chain" id="PRO_5011475930" evidence="1">
    <location>
        <begin position="24"/>
        <end position="230"/>
    </location>
</feature>
<dbReference type="STRING" id="1576369.SAMN05421753_11660"/>
<sequence>MSRIPRHAFLASVLLLTSLQSSAWSQFQSPMATPGGSITQPAKVEWIRVSNVTSNPQAEESIHKELSEIVSWQFPGNSLKDVLDLLARQHGVEILLDKPALEHAGLNGEEQVSQEITGMKFKTALKLLLSNVVGSQLAYEIEDGAIKVTTQNALDEKLQTRIYDVRPLLPWTTTEELTIALQATVSSPVQMSKCGSIAAVGGQLLVRQPHGVHEEIESILNSLLRQFQME</sequence>
<accession>A0A1I3P7K9</accession>
<evidence type="ECO:0000313" key="3">
    <source>
        <dbReference type="Proteomes" id="UP000199518"/>
    </source>
</evidence>
<name>A0A1I3P7K9_9PLAN</name>